<dbReference type="InterPro" id="IPR022474">
    <property type="entry name" value="Thiopur_S-MeTfrase_Se/Te_detox"/>
</dbReference>
<dbReference type="Pfam" id="PF05724">
    <property type="entry name" value="TPMT"/>
    <property type="match status" value="1"/>
</dbReference>
<comment type="catalytic activity">
    <reaction evidence="1 9">
        <text>S-adenosyl-L-methionine + a thiopurine = S-adenosyl-L-homocysteine + a thiopurine S-methylether.</text>
        <dbReference type="EC" id="2.1.1.67"/>
    </reaction>
</comment>
<evidence type="ECO:0000256" key="2">
    <source>
        <dbReference type="ARBA" id="ARBA00004496"/>
    </source>
</evidence>
<comment type="similarity">
    <text evidence="3 9">Belongs to the class I-like SAM-binding methyltransferase superfamily. TPMT family.</text>
</comment>
<evidence type="ECO:0000256" key="6">
    <source>
        <dbReference type="ARBA" id="ARBA00022603"/>
    </source>
</evidence>
<accession>A0ABV7EUU2</accession>
<dbReference type="Gene3D" id="3.40.50.150">
    <property type="entry name" value="Vaccinia Virus protein VP39"/>
    <property type="match status" value="1"/>
</dbReference>
<feature type="binding site" evidence="9">
    <location>
        <position position="10"/>
    </location>
    <ligand>
        <name>S-adenosyl-L-methionine</name>
        <dbReference type="ChEBI" id="CHEBI:59789"/>
    </ligand>
</feature>
<dbReference type="NCBIfam" id="NF009732">
    <property type="entry name" value="PRK13255.1"/>
    <property type="match status" value="1"/>
</dbReference>
<gene>
    <name evidence="9" type="primary">tpm</name>
    <name evidence="10" type="ORF">ACFOSU_14885</name>
</gene>
<dbReference type="InterPro" id="IPR025835">
    <property type="entry name" value="Thiopurine_S-MeTrfase"/>
</dbReference>
<dbReference type="EC" id="2.1.1.67" evidence="4 9"/>
<evidence type="ECO:0000256" key="4">
    <source>
        <dbReference type="ARBA" id="ARBA00011905"/>
    </source>
</evidence>
<dbReference type="SUPFAM" id="SSF53335">
    <property type="entry name" value="S-adenosyl-L-methionine-dependent methyltransferases"/>
    <property type="match status" value="1"/>
</dbReference>
<keyword evidence="8 9" id="KW-0949">S-adenosyl-L-methionine</keyword>
<evidence type="ECO:0000256" key="3">
    <source>
        <dbReference type="ARBA" id="ARBA00008145"/>
    </source>
</evidence>
<dbReference type="GO" id="GO:0008119">
    <property type="term" value="F:thiopurine S-methyltransferase activity"/>
    <property type="evidence" value="ECO:0007669"/>
    <property type="project" value="UniProtKB-EC"/>
</dbReference>
<dbReference type="NCBIfam" id="TIGR03840">
    <property type="entry name" value="TMPT_Se_Te"/>
    <property type="match status" value="1"/>
</dbReference>
<keyword evidence="5 9" id="KW-0963">Cytoplasm</keyword>
<dbReference type="PANTHER" id="PTHR10259:SF11">
    <property type="entry name" value="THIOPURINE S-METHYLTRANSFERASE"/>
    <property type="match status" value="1"/>
</dbReference>
<keyword evidence="11" id="KW-1185">Reference proteome</keyword>
<dbReference type="GO" id="GO:0032259">
    <property type="term" value="P:methylation"/>
    <property type="evidence" value="ECO:0007669"/>
    <property type="project" value="UniProtKB-KW"/>
</dbReference>
<feature type="binding site" evidence="9">
    <location>
        <position position="66"/>
    </location>
    <ligand>
        <name>S-adenosyl-L-methionine</name>
        <dbReference type="ChEBI" id="CHEBI:59789"/>
    </ligand>
</feature>
<keyword evidence="6 9" id="KW-0489">Methyltransferase</keyword>
<evidence type="ECO:0000313" key="11">
    <source>
        <dbReference type="Proteomes" id="UP001595462"/>
    </source>
</evidence>
<evidence type="ECO:0000256" key="1">
    <source>
        <dbReference type="ARBA" id="ARBA00000903"/>
    </source>
</evidence>
<organism evidence="10 11">
    <name type="scientific">Salinisphaera aquimarina</name>
    <dbReference type="NCBI Taxonomy" id="2094031"/>
    <lineage>
        <taxon>Bacteria</taxon>
        <taxon>Pseudomonadati</taxon>
        <taxon>Pseudomonadota</taxon>
        <taxon>Gammaproteobacteria</taxon>
        <taxon>Salinisphaerales</taxon>
        <taxon>Salinisphaeraceae</taxon>
        <taxon>Salinisphaera</taxon>
    </lineage>
</organism>
<evidence type="ECO:0000256" key="9">
    <source>
        <dbReference type="HAMAP-Rule" id="MF_00812"/>
    </source>
</evidence>
<proteinExistence type="inferred from homology"/>
<dbReference type="CDD" id="cd02440">
    <property type="entry name" value="AdoMet_MTases"/>
    <property type="match status" value="1"/>
</dbReference>
<dbReference type="PIRSF" id="PIRSF023956">
    <property type="entry name" value="Thiopurine_S-methyltransferase"/>
    <property type="match status" value="1"/>
</dbReference>
<dbReference type="PANTHER" id="PTHR10259">
    <property type="entry name" value="THIOPURINE S-METHYLTRANSFERASE"/>
    <property type="match status" value="1"/>
</dbReference>
<dbReference type="Proteomes" id="UP001595462">
    <property type="component" value="Unassembled WGS sequence"/>
</dbReference>
<feature type="binding site" evidence="9">
    <location>
        <position position="45"/>
    </location>
    <ligand>
        <name>S-adenosyl-L-methionine</name>
        <dbReference type="ChEBI" id="CHEBI:59789"/>
    </ligand>
</feature>
<dbReference type="InterPro" id="IPR008854">
    <property type="entry name" value="TPMT"/>
</dbReference>
<evidence type="ECO:0000256" key="5">
    <source>
        <dbReference type="ARBA" id="ARBA00022490"/>
    </source>
</evidence>
<evidence type="ECO:0000256" key="8">
    <source>
        <dbReference type="ARBA" id="ARBA00022691"/>
    </source>
</evidence>
<dbReference type="InterPro" id="IPR029063">
    <property type="entry name" value="SAM-dependent_MTases_sf"/>
</dbReference>
<dbReference type="EMBL" id="JBHRSS010000007">
    <property type="protein sequence ID" value="MFC3105165.1"/>
    <property type="molecule type" value="Genomic_DNA"/>
</dbReference>
<keyword evidence="7 9" id="KW-0808">Transferase</keyword>
<dbReference type="PROSITE" id="PS51585">
    <property type="entry name" value="SAM_MT_TPMT"/>
    <property type="match status" value="1"/>
</dbReference>
<dbReference type="RefSeq" id="WP_380690725.1">
    <property type="nucleotide sequence ID" value="NZ_JBHRSS010000007.1"/>
</dbReference>
<evidence type="ECO:0000256" key="7">
    <source>
        <dbReference type="ARBA" id="ARBA00022679"/>
    </source>
</evidence>
<name>A0ABV7EUU2_9GAMM</name>
<reference evidence="11" key="1">
    <citation type="journal article" date="2019" name="Int. J. Syst. Evol. Microbiol.">
        <title>The Global Catalogue of Microorganisms (GCM) 10K type strain sequencing project: providing services to taxonomists for standard genome sequencing and annotation.</title>
        <authorList>
            <consortium name="The Broad Institute Genomics Platform"/>
            <consortium name="The Broad Institute Genome Sequencing Center for Infectious Disease"/>
            <person name="Wu L."/>
            <person name="Ma J."/>
        </authorList>
    </citation>
    <scope>NUCLEOTIDE SEQUENCE [LARGE SCALE GENOMIC DNA]</scope>
    <source>
        <strain evidence="11">KCTC 52640</strain>
    </source>
</reference>
<evidence type="ECO:0000313" key="10">
    <source>
        <dbReference type="EMBL" id="MFC3105165.1"/>
    </source>
</evidence>
<comment type="caution">
    <text evidence="10">The sequence shown here is derived from an EMBL/GenBank/DDBJ whole genome shotgun (WGS) entry which is preliminary data.</text>
</comment>
<feature type="binding site" evidence="9">
    <location>
        <position position="123"/>
    </location>
    <ligand>
        <name>S-adenosyl-L-methionine</name>
        <dbReference type="ChEBI" id="CHEBI:59789"/>
    </ligand>
</feature>
<comment type="subcellular location">
    <subcellularLocation>
        <location evidence="2 9">Cytoplasm</location>
    </subcellularLocation>
</comment>
<protein>
    <recommendedName>
        <fullName evidence="4 9">Thiopurine S-methyltransferase</fullName>
        <ecNumber evidence="4 9">2.1.1.67</ecNumber>
    </recommendedName>
    <alternativeName>
        <fullName evidence="9">Thiopurine methyltransferase</fullName>
    </alternativeName>
</protein>
<dbReference type="HAMAP" id="MF_00812">
    <property type="entry name" value="Thiopur_methtran"/>
    <property type="match status" value="1"/>
</dbReference>
<sequence length="218" mass="24191">MNRDFWLDRWDNQQIGFHQPQGQPLLAEWWSTLGLAEGTSVLVPLCGKTPDMLWLAAQGHTVTGVEFSDRAARDFLAEQQLDASRDDIGRFVRYRSGAIELLVGDFFDLDADRIAAHDAVYDRAALIALPPALRADYSAHLLAALRPGATIFLIALDYGQREMQGPPFAVSDAEVQRLYGDACDVAMLCERDALAPGDHLSSKGVSQACERVYRLTRR</sequence>